<dbReference type="PANTHER" id="PTHR38426">
    <property type="entry name" value="MAINTENANCE OF TELOMERE CAPPING PROTEIN 4"/>
    <property type="match status" value="1"/>
</dbReference>
<sequence>MLLPPVPAERPQSLDIPRSKSPGPYIVPRATNQSHKSHRSVGSIRFKSDEALGLRSIFKGGAKIDGIIREGVSKVGDFIWRKDSERDDTSSTTSTDESNSEQKPDKSTDATTKGQQGGNRQSESRRPKHYMDTLPPFKSVLETTDESPVASDNNMLSTQNPISRAASPRPERFDKLKLRIDVGGRSAHSSPPSIIVPSSSSKQRDHAEFSESELRSRDDASRLDRSRQVSRDLNTALLAPAASAKRDSTATALSLKSRQWSISDRSSASPHRAQVSKREVARIRALILSSGIKAMEIARRAQEPQPLFAPTTAATLNTTSMVDINYNDNNDQNKAMVLVPAGGAATNETGTTGTGLTWPDVQGLIGMLDSKKSPAAFPPSNYAALTSRQIDLFPTTARVLEQSIDRSLTTLQTSTSEFVGETSPSSPNSAAAAAGGKVSSALVLHHRTDALRTRLAADLSERARRCADDADDVGRDLLDARRLEVKRVTDAMDKMLRRRRRRFRWARRAGWLALEYMLVGLMWYVWFIVVVCRVFVGLGRGLWGGVRWLFWL</sequence>
<dbReference type="HOGENOM" id="CLU_493489_0_0_1"/>
<dbReference type="KEGG" id="ela:UCREL1_10444"/>
<name>M7SYH8_EUTLA</name>
<organism evidence="3 4">
    <name type="scientific">Eutypa lata (strain UCR-EL1)</name>
    <name type="common">Grapevine dieback disease fungus</name>
    <name type="synonym">Eutypa armeniacae</name>
    <dbReference type="NCBI Taxonomy" id="1287681"/>
    <lineage>
        <taxon>Eukaryota</taxon>
        <taxon>Fungi</taxon>
        <taxon>Dikarya</taxon>
        <taxon>Ascomycota</taxon>
        <taxon>Pezizomycotina</taxon>
        <taxon>Sordariomycetes</taxon>
        <taxon>Xylariomycetidae</taxon>
        <taxon>Xylariales</taxon>
        <taxon>Diatrypaceae</taxon>
        <taxon>Eutypa</taxon>
    </lineage>
</organism>
<dbReference type="PANTHER" id="PTHR38426:SF1">
    <property type="entry name" value="MAINTENANCE OF TELOMERE CAPPING PROTEIN 4"/>
    <property type="match status" value="1"/>
</dbReference>
<accession>M7SYH8</accession>
<dbReference type="EMBL" id="KB707412">
    <property type="protein sequence ID" value="EMR62611.1"/>
    <property type="molecule type" value="Genomic_DNA"/>
</dbReference>
<feature type="region of interest" description="Disordered" evidence="1">
    <location>
        <begin position="78"/>
        <end position="228"/>
    </location>
</feature>
<dbReference type="OMA" id="HRPLEYS"/>
<evidence type="ECO:0000313" key="3">
    <source>
        <dbReference type="EMBL" id="EMR62611.1"/>
    </source>
</evidence>
<evidence type="ECO:0000313" key="4">
    <source>
        <dbReference type="Proteomes" id="UP000012174"/>
    </source>
</evidence>
<feature type="compositionally biased region" description="Basic and acidic residues" evidence="1">
    <location>
        <begin position="169"/>
        <end position="182"/>
    </location>
</feature>
<keyword evidence="4" id="KW-1185">Reference proteome</keyword>
<feature type="transmembrane region" description="Helical" evidence="2">
    <location>
        <begin position="509"/>
        <end position="536"/>
    </location>
</feature>
<feature type="compositionally biased region" description="Basic and acidic residues" evidence="1">
    <location>
        <begin position="202"/>
        <end position="228"/>
    </location>
</feature>
<dbReference type="STRING" id="1287681.M7SYH8"/>
<protein>
    <submittedName>
        <fullName evidence="3">Putative upf0183 domain containing protein</fullName>
    </submittedName>
</protein>
<feature type="compositionally biased region" description="Polar residues" evidence="1">
    <location>
        <begin position="109"/>
        <end position="121"/>
    </location>
</feature>
<feature type="region of interest" description="Disordered" evidence="1">
    <location>
        <begin position="1"/>
        <end position="46"/>
    </location>
</feature>
<dbReference type="InterPro" id="IPR038769">
    <property type="entry name" value="MTC4"/>
</dbReference>
<gene>
    <name evidence="3" type="ORF">UCREL1_10444</name>
</gene>
<dbReference type="Proteomes" id="UP000012174">
    <property type="component" value="Unassembled WGS sequence"/>
</dbReference>
<evidence type="ECO:0000256" key="1">
    <source>
        <dbReference type="SAM" id="MobiDB-lite"/>
    </source>
</evidence>
<keyword evidence="2" id="KW-0472">Membrane</keyword>
<keyword evidence="2" id="KW-1133">Transmembrane helix</keyword>
<keyword evidence="2" id="KW-0812">Transmembrane</keyword>
<feature type="compositionally biased region" description="Polar residues" evidence="1">
    <location>
        <begin position="150"/>
        <end position="162"/>
    </location>
</feature>
<dbReference type="AlphaFoldDB" id="M7SYH8"/>
<reference evidence="4" key="1">
    <citation type="journal article" date="2013" name="Genome Announc.">
        <title>Draft genome sequence of the grapevine dieback fungus Eutypa lata UCR-EL1.</title>
        <authorList>
            <person name="Blanco-Ulate B."/>
            <person name="Rolshausen P.E."/>
            <person name="Cantu D."/>
        </authorList>
    </citation>
    <scope>NUCLEOTIDE SEQUENCE [LARGE SCALE GENOMIC DNA]</scope>
    <source>
        <strain evidence="4">UCR-EL1</strain>
    </source>
</reference>
<feature type="region of interest" description="Disordered" evidence="1">
    <location>
        <begin position="255"/>
        <end position="275"/>
    </location>
</feature>
<dbReference type="eggNOG" id="ENOG502RU3A">
    <property type="taxonomic scope" value="Eukaryota"/>
</dbReference>
<feature type="compositionally biased region" description="Basic and acidic residues" evidence="1">
    <location>
        <begin position="122"/>
        <end position="131"/>
    </location>
</feature>
<proteinExistence type="predicted"/>
<feature type="compositionally biased region" description="Polar residues" evidence="1">
    <location>
        <begin position="255"/>
        <end position="269"/>
    </location>
</feature>
<dbReference type="OrthoDB" id="5402622at2759"/>
<feature type="compositionally biased region" description="Low complexity" evidence="1">
    <location>
        <begin position="189"/>
        <end position="201"/>
    </location>
</feature>
<evidence type="ECO:0000256" key="2">
    <source>
        <dbReference type="SAM" id="Phobius"/>
    </source>
</evidence>
<feature type="compositionally biased region" description="Basic and acidic residues" evidence="1">
    <location>
        <begin position="79"/>
        <end position="89"/>
    </location>
</feature>